<dbReference type="Gene3D" id="2.120.10.30">
    <property type="entry name" value="TolB, C-terminal domain"/>
    <property type="match status" value="1"/>
</dbReference>
<evidence type="ECO:0000256" key="2">
    <source>
        <dbReference type="SAM" id="MobiDB-lite"/>
    </source>
</evidence>
<name>A0A645JJ49_9ZZZZ</name>
<comment type="caution">
    <text evidence="3">The sequence shown here is derived from an EMBL/GenBank/DDBJ whole genome shotgun (WGS) entry which is preliminary data.</text>
</comment>
<dbReference type="Pfam" id="PF07676">
    <property type="entry name" value="PD40"/>
    <property type="match status" value="3"/>
</dbReference>
<comment type="similarity">
    <text evidence="1">Belongs to the TolB family.</text>
</comment>
<evidence type="ECO:0008006" key="4">
    <source>
        <dbReference type="Google" id="ProtNLM"/>
    </source>
</evidence>
<dbReference type="EMBL" id="VSSQ01142921">
    <property type="protein sequence ID" value="MPN63456.1"/>
    <property type="molecule type" value="Genomic_DNA"/>
</dbReference>
<dbReference type="SUPFAM" id="SSF82171">
    <property type="entry name" value="DPP6 N-terminal domain-like"/>
    <property type="match status" value="1"/>
</dbReference>
<evidence type="ECO:0000256" key="1">
    <source>
        <dbReference type="ARBA" id="ARBA00009820"/>
    </source>
</evidence>
<gene>
    <name evidence="3" type="ORF">SDC9_211215</name>
</gene>
<feature type="region of interest" description="Disordered" evidence="2">
    <location>
        <begin position="1"/>
        <end position="27"/>
    </location>
</feature>
<accession>A0A645JJ49</accession>
<dbReference type="InterPro" id="IPR011659">
    <property type="entry name" value="WD40"/>
</dbReference>
<sequence length="144" mass="15821">MYAIPVDGGEEAQLTNEPGLDDGPEFSPDGKHIWFNSVRSGLMQIYRMDAGGGNVTRMTHEESNNWFPHVSPDGQWIVYIAYKKGDVPPGSHPANKNVELRLMPAQGGPSLPLLSLFGGQGTINVNSWAPDSKKLAFVRYRVKP</sequence>
<dbReference type="AlphaFoldDB" id="A0A645JJ49"/>
<organism evidence="3">
    <name type="scientific">bioreactor metagenome</name>
    <dbReference type="NCBI Taxonomy" id="1076179"/>
    <lineage>
        <taxon>unclassified sequences</taxon>
        <taxon>metagenomes</taxon>
        <taxon>ecological metagenomes</taxon>
    </lineage>
</organism>
<proteinExistence type="inferred from homology"/>
<evidence type="ECO:0000313" key="3">
    <source>
        <dbReference type="EMBL" id="MPN63456.1"/>
    </source>
</evidence>
<dbReference type="InterPro" id="IPR011042">
    <property type="entry name" value="6-blade_b-propeller_TolB-like"/>
</dbReference>
<dbReference type="PANTHER" id="PTHR36842:SF1">
    <property type="entry name" value="PROTEIN TOLB"/>
    <property type="match status" value="1"/>
</dbReference>
<protein>
    <recommendedName>
        <fullName evidence="4">Protein TolB</fullName>
    </recommendedName>
</protein>
<reference evidence="3" key="1">
    <citation type="submission" date="2019-08" db="EMBL/GenBank/DDBJ databases">
        <authorList>
            <person name="Kucharzyk K."/>
            <person name="Murdoch R.W."/>
            <person name="Higgins S."/>
            <person name="Loffler F."/>
        </authorList>
    </citation>
    <scope>NUCLEOTIDE SEQUENCE</scope>
</reference>
<dbReference type="PANTHER" id="PTHR36842">
    <property type="entry name" value="PROTEIN TOLB HOMOLOG"/>
    <property type="match status" value="1"/>
</dbReference>